<dbReference type="RefSeq" id="WP_091184433.1">
    <property type="nucleotide sequence ID" value="NZ_FOFA01000009.1"/>
</dbReference>
<sequence>MTTTVVRAPVVEDLCNFMGWFDLDEEQQATARAHLLRAVHLVHAYTRGRGWTGDFLAPAVAQIVVSVAARTMTNPTSAVRVEAGAYSSVPGQPDFTLQERLVLDGWRRRAA</sequence>
<dbReference type="STRING" id="1036181.SAMN05421756_1092"/>
<accession>A0A1H9LKX5</accession>
<dbReference type="OrthoDB" id="4381973at2"/>
<gene>
    <name evidence="1" type="ORF">SAMN05421756_1092</name>
</gene>
<dbReference type="Proteomes" id="UP000198504">
    <property type="component" value="Unassembled WGS sequence"/>
</dbReference>
<evidence type="ECO:0000313" key="2">
    <source>
        <dbReference type="Proteomes" id="UP000198504"/>
    </source>
</evidence>
<dbReference type="AlphaFoldDB" id="A0A1H9LKX5"/>
<reference evidence="2" key="1">
    <citation type="submission" date="2016-10" db="EMBL/GenBank/DDBJ databases">
        <authorList>
            <person name="Varghese N."/>
            <person name="Submissions S."/>
        </authorList>
    </citation>
    <scope>NUCLEOTIDE SEQUENCE [LARGE SCALE GENOMIC DNA]</scope>
    <source>
        <strain evidence="2">CGMCC 4.6856</strain>
    </source>
</reference>
<proteinExistence type="predicted"/>
<evidence type="ECO:0000313" key="1">
    <source>
        <dbReference type="EMBL" id="SER12018.1"/>
    </source>
</evidence>
<evidence type="ECO:0008006" key="3">
    <source>
        <dbReference type="Google" id="ProtNLM"/>
    </source>
</evidence>
<name>A0A1H9LKX5_9ACTN</name>
<organism evidence="1 2">
    <name type="scientific">Microlunatus flavus</name>
    <dbReference type="NCBI Taxonomy" id="1036181"/>
    <lineage>
        <taxon>Bacteria</taxon>
        <taxon>Bacillati</taxon>
        <taxon>Actinomycetota</taxon>
        <taxon>Actinomycetes</taxon>
        <taxon>Propionibacteriales</taxon>
        <taxon>Propionibacteriaceae</taxon>
        <taxon>Microlunatus</taxon>
    </lineage>
</organism>
<keyword evidence="2" id="KW-1185">Reference proteome</keyword>
<dbReference type="EMBL" id="FOFA01000009">
    <property type="protein sequence ID" value="SER12018.1"/>
    <property type="molecule type" value="Genomic_DNA"/>
</dbReference>
<protein>
    <recommendedName>
        <fullName evidence="3">Phage gp6-like head-tail connector protein</fullName>
    </recommendedName>
</protein>